<accession>A0ACC0WPJ2</accession>
<protein>
    <submittedName>
        <fullName evidence="1">Uncharacterized protein</fullName>
    </submittedName>
</protein>
<organism evidence="1 2">
    <name type="scientific">Peronosclerospora sorghi</name>
    <dbReference type="NCBI Taxonomy" id="230839"/>
    <lineage>
        <taxon>Eukaryota</taxon>
        <taxon>Sar</taxon>
        <taxon>Stramenopiles</taxon>
        <taxon>Oomycota</taxon>
        <taxon>Peronosporomycetes</taxon>
        <taxon>Peronosporales</taxon>
        <taxon>Peronosporaceae</taxon>
        <taxon>Peronosclerospora</taxon>
    </lineage>
</organism>
<gene>
    <name evidence="1" type="ORF">PsorP6_001581</name>
</gene>
<reference evidence="1 2" key="1">
    <citation type="journal article" date="2022" name="bioRxiv">
        <title>The genome of the oomycete Peronosclerospora sorghi, a cosmopolitan pathogen of maize and sorghum, is inflated with dispersed pseudogenes.</title>
        <authorList>
            <person name="Fletcher K."/>
            <person name="Martin F."/>
            <person name="Isakeit T."/>
            <person name="Cavanaugh K."/>
            <person name="Magill C."/>
            <person name="Michelmore R."/>
        </authorList>
    </citation>
    <scope>NUCLEOTIDE SEQUENCE [LARGE SCALE GENOMIC DNA]</scope>
    <source>
        <strain evidence="1">P6</strain>
    </source>
</reference>
<proteinExistence type="predicted"/>
<sequence>MTASAVLAANSNINAVSAELSDDEDDDLLSHGLSESSDSSSDSDLSSWLLSSSDADSSLLASDFDEADVDAAEDSSALEDDSSLDSLSDSSLESTGLSETRQYLFASVRTAS</sequence>
<evidence type="ECO:0000313" key="2">
    <source>
        <dbReference type="Proteomes" id="UP001163321"/>
    </source>
</evidence>
<dbReference type="Proteomes" id="UP001163321">
    <property type="component" value="Chromosome 1"/>
</dbReference>
<dbReference type="EMBL" id="CM047580">
    <property type="protein sequence ID" value="KAI9920662.1"/>
    <property type="molecule type" value="Genomic_DNA"/>
</dbReference>
<evidence type="ECO:0000313" key="1">
    <source>
        <dbReference type="EMBL" id="KAI9920662.1"/>
    </source>
</evidence>
<name>A0ACC0WPJ2_9STRA</name>
<keyword evidence="2" id="KW-1185">Reference proteome</keyword>
<comment type="caution">
    <text evidence="1">The sequence shown here is derived from an EMBL/GenBank/DDBJ whole genome shotgun (WGS) entry which is preliminary data.</text>
</comment>